<evidence type="ECO:0000313" key="2">
    <source>
        <dbReference type="EMBL" id="KAJ8433039.1"/>
    </source>
</evidence>
<accession>A0A9Q1JXT1</accession>
<sequence length="523" mass="59774">MKEAFEKSDLEYVTCSLRCTQAQLCWIHVKRFPLIGGLLSPSSFVNHPLVSSPELLPSEALSLATFPRFVDFITSSFVALPSPLRHGRHLREFDIDSMKGCLREQTGLGLDSSLDLEHEKTFSNAGQERVNDAMASYLNSISVYPIKSCAGFSVDRWPLSSTGLLHDREWLLKVPSGEILTQKKAPEMSLISTFIDLSQGLLFVESPRCKTELQIPLKLSSYTCERDEIYLHDYRYEVHCYSHEVNSWFSRAIGRPCTLWRSSATKCSWKGRGGASMCRDTESPLNFVNEAQFLLISEASVSDLNDRLRASMYVNHSLFFYDLQSATFHVREQLFTLHTFMLSPIPASFVAARAEISKLLRAPAVQVSAMRFRPNLVISGREPYAEDFWRRVQIGNNYFESLGGCNRCQMINFDHRSEHIQKTSEPLATLASYRRVKCLNVGNKMLGIRGEFCLGYCSDMRSLIWQTKKWIHGFRNNRLVLYPQKLREGKFGLLVQPLKFKRFNILEWLLICLGYSCIVVSKV</sequence>
<dbReference type="AlphaFoldDB" id="A0A9Q1JXT1"/>
<dbReference type="OrthoDB" id="10264306at2759"/>
<organism evidence="2 3">
    <name type="scientific">Carnegiea gigantea</name>
    <dbReference type="NCBI Taxonomy" id="171969"/>
    <lineage>
        <taxon>Eukaryota</taxon>
        <taxon>Viridiplantae</taxon>
        <taxon>Streptophyta</taxon>
        <taxon>Embryophyta</taxon>
        <taxon>Tracheophyta</taxon>
        <taxon>Spermatophyta</taxon>
        <taxon>Magnoliopsida</taxon>
        <taxon>eudicotyledons</taxon>
        <taxon>Gunneridae</taxon>
        <taxon>Pentapetalae</taxon>
        <taxon>Caryophyllales</taxon>
        <taxon>Cactineae</taxon>
        <taxon>Cactaceae</taxon>
        <taxon>Cactoideae</taxon>
        <taxon>Echinocereeae</taxon>
        <taxon>Carnegiea</taxon>
    </lineage>
</organism>
<protein>
    <recommendedName>
        <fullName evidence="1">MOSC domain-containing protein</fullName>
    </recommendedName>
</protein>
<dbReference type="GO" id="GO:0032787">
    <property type="term" value="P:monocarboxylic acid metabolic process"/>
    <property type="evidence" value="ECO:0007669"/>
    <property type="project" value="UniProtKB-ARBA"/>
</dbReference>
<dbReference type="InterPro" id="IPR005303">
    <property type="entry name" value="MOCOS_middle"/>
</dbReference>
<dbReference type="PANTHER" id="PTHR14237:SF89">
    <property type="entry name" value="MOLYBDENUM COFACTOR SULFURASE"/>
    <property type="match status" value="1"/>
</dbReference>
<feature type="domain" description="MOSC" evidence="1">
    <location>
        <begin position="259"/>
        <end position="495"/>
    </location>
</feature>
<dbReference type="PANTHER" id="PTHR14237">
    <property type="entry name" value="MOLYBDOPTERIN COFACTOR SULFURASE MOSC"/>
    <property type="match status" value="1"/>
</dbReference>
<proteinExistence type="predicted"/>
<dbReference type="PROSITE" id="PS51340">
    <property type="entry name" value="MOSC"/>
    <property type="match status" value="1"/>
</dbReference>
<evidence type="ECO:0000313" key="3">
    <source>
        <dbReference type="Proteomes" id="UP001153076"/>
    </source>
</evidence>
<name>A0A9Q1JXT1_9CARY</name>
<keyword evidence="3" id="KW-1185">Reference proteome</keyword>
<gene>
    <name evidence="2" type="ORF">Cgig2_009139</name>
</gene>
<dbReference type="Proteomes" id="UP001153076">
    <property type="component" value="Unassembled WGS sequence"/>
</dbReference>
<dbReference type="SUPFAM" id="SSF141673">
    <property type="entry name" value="MOSC N-terminal domain-like"/>
    <property type="match status" value="1"/>
</dbReference>
<dbReference type="GO" id="GO:0030151">
    <property type="term" value="F:molybdenum ion binding"/>
    <property type="evidence" value="ECO:0007669"/>
    <property type="project" value="InterPro"/>
</dbReference>
<dbReference type="GO" id="GO:0030170">
    <property type="term" value="F:pyridoxal phosphate binding"/>
    <property type="evidence" value="ECO:0007669"/>
    <property type="project" value="InterPro"/>
</dbReference>
<comment type="caution">
    <text evidence="2">The sequence shown here is derived from an EMBL/GenBank/DDBJ whole genome shotgun (WGS) entry which is preliminary data.</text>
</comment>
<dbReference type="GO" id="GO:0003824">
    <property type="term" value="F:catalytic activity"/>
    <property type="evidence" value="ECO:0007669"/>
    <property type="project" value="InterPro"/>
</dbReference>
<dbReference type="SUPFAM" id="SSF50800">
    <property type="entry name" value="PK beta-barrel domain-like"/>
    <property type="match status" value="1"/>
</dbReference>
<reference evidence="2" key="1">
    <citation type="submission" date="2022-04" db="EMBL/GenBank/DDBJ databases">
        <title>Carnegiea gigantea Genome sequencing and assembly v2.</title>
        <authorList>
            <person name="Copetti D."/>
            <person name="Sanderson M.J."/>
            <person name="Burquez A."/>
            <person name="Wojciechowski M.F."/>
        </authorList>
    </citation>
    <scope>NUCLEOTIDE SEQUENCE</scope>
    <source>
        <strain evidence="2">SGP5-SGP5p</strain>
        <tissue evidence="2">Aerial part</tissue>
    </source>
</reference>
<dbReference type="InterPro" id="IPR011037">
    <property type="entry name" value="Pyrv_Knase-like_insert_dom_sf"/>
</dbReference>
<evidence type="ECO:0000259" key="1">
    <source>
        <dbReference type="PROSITE" id="PS51340"/>
    </source>
</evidence>
<dbReference type="Pfam" id="PF03473">
    <property type="entry name" value="MOSC"/>
    <property type="match status" value="1"/>
</dbReference>
<dbReference type="InterPro" id="IPR005302">
    <property type="entry name" value="MoCF_Sase_C"/>
</dbReference>
<dbReference type="EMBL" id="JAKOGI010000564">
    <property type="protein sequence ID" value="KAJ8433039.1"/>
    <property type="molecule type" value="Genomic_DNA"/>
</dbReference>
<dbReference type="Pfam" id="PF03476">
    <property type="entry name" value="MOSC_N"/>
    <property type="match status" value="1"/>
</dbReference>